<dbReference type="EMBL" id="KZ857585">
    <property type="protein sequence ID" value="RDX40121.1"/>
    <property type="molecule type" value="Genomic_DNA"/>
</dbReference>
<evidence type="ECO:0000256" key="1">
    <source>
        <dbReference type="SAM" id="MobiDB-lite"/>
    </source>
</evidence>
<dbReference type="AlphaFoldDB" id="A0A371CIM5"/>
<feature type="region of interest" description="Disordered" evidence="1">
    <location>
        <begin position="45"/>
        <end position="82"/>
    </location>
</feature>
<evidence type="ECO:0000313" key="2">
    <source>
        <dbReference type="EMBL" id="RDX40121.1"/>
    </source>
</evidence>
<dbReference type="Proteomes" id="UP000256964">
    <property type="component" value="Unassembled WGS sequence"/>
</dbReference>
<sequence length="136" mass="14993">MRMMPTSTAASSFAIRAGCVFAGRLECKALPSRCYASLRASERANASRSTAAAVNPPAILETRPYKSQTRSGQTSTGDRQEVLRRARERETRLLDCPGARYRPSAHTGRGRELLECRNAGEYQVRTVAAETRSTLR</sequence>
<evidence type="ECO:0000313" key="3">
    <source>
        <dbReference type="Proteomes" id="UP000256964"/>
    </source>
</evidence>
<name>A0A371CIM5_9APHY</name>
<feature type="compositionally biased region" description="Polar residues" evidence="1">
    <location>
        <begin position="65"/>
        <end position="77"/>
    </location>
</feature>
<gene>
    <name evidence="2" type="ORF">OH76DRAFT_443477</name>
</gene>
<keyword evidence="3" id="KW-1185">Reference proteome</keyword>
<proteinExistence type="predicted"/>
<protein>
    <submittedName>
        <fullName evidence="2">Uncharacterized protein</fullName>
    </submittedName>
</protein>
<reference evidence="2 3" key="1">
    <citation type="journal article" date="2018" name="Biotechnol. Biofuels">
        <title>Integrative visual omics of the white-rot fungus Polyporus brumalis exposes the biotechnological potential of its oxidative enzymes for delignifying raw plant biomass.</title>
        <authorList>
            <person name="Miyauchi S."/>
            <person name="Rancon A."/>
            <person name="Drula E."/>
            <person name="Hage H."/>
            <person name="Chaduli D."/>
            <person name="Favel A."/>
            <person name="Grisel S."/>
            <person name="Henrissat B."/>
            <person name="Herpoel-Gimbert I."/>
            <person name="Ruiz-Duenas F.J."/>
            <person name="Chevret D."/>
            <person name="Hainaut M."/>
            <person name="Lin J."/>
            <person name="Wang M."/>
            <person name="Pangilinan J."/>
            <person name="Lipzen A."/>
            <person name="Lesage-Meessen L."/>
            <person name="Navarro D."/>
            <person name="Riley R."/>
            <person name="Grigoriev I.V."/>
            <person name="Zhou S."/>
            <person name="Raouche S."/>
            <person name="Rosso M.N."/>
        </authorList>
    </citation>
    <scope>NUCLEOTIDE SEQUENCE [LARGE SCALE GENOMIC DNA]</scope>
    <source>
        <strain evidence="2 3">BRFM 1820</strain>
    </source>
</reference>
<accession>A0A371CIM5</accession>
<organism evidence="2 3">
    <name type="scientific">Lentinus brumalis</name>
    <dbReference type="NCBI Taxonomy" id="2498619"/>
    <lineage>
        <taxon>Eukaryota</taxon>
        <taxon>Fungi</taxon>
        <taxon>Dikarya</taxon>
        <taxon>Basidiomycota</taxon>
        <taxon>Agaricomycotina</taxon>
        <taxon>Agaricomycetes</taxon>
        <taxon>Polyporales</taxon>
        <taxon>Polyporaceae</taxon>
        <taxon>Lentinus</taxon>
    </lineage>
</organism>